<reference evidence="2 3" key="1">
    <citation type="journal article" date="2018" name="Cell">
        <title>The Chara Genome: Secondary Complexity and Implications for Plant Terrestrialization.</title>
        <authorList>
            <person name="Nishiyama T."/>
            <person name="Sakayama H."/>
            <person name="Vries J.D."/>
            <person name="Buschmann H."/>
            <person name="Saint-Marcoux D."/>
            <person name="Ullrich K.K."/>
            <person name="Haas F.B."/>
            <person name="Vanderstraeten L."/>
            <person name="Becker D."/>
            <person name="Lang D."/>
            <person name="Vosolsobe S."/>
            <person name="Rombauts S."/>
            <person name="Wilhelmsson P.K.I."/>
            <person name="Janitza P."/>
            <person name="Kern R."/>
            <person name="Heyl A."/>
            <person name="Rumpler F."/>
            <person name="Villalobos L.I.A.C."/>
            <person name="Clay J.M."/>
            <person name="Skokan R."/>
            <person name="Toyoda A."/>
            <person name="Suzuki Y."/>
            <person name="Kagoshima H."/>
            <person name="Schijlen E."/>
            <person name="Tajeshwar N."/>
            <person name="Catarino B."/>
            <person name="Hetherington A.J."/>
            <person name="Saltykova A."/>
            <person name="Bonnot C."/>
            <person name="Breuninger H."/>
            <person name="Symeonidi A."/>
            <person name="Radhakrishnan G.V."/>
            <person name="Van Nieuwerburgh F."/>
            <person name="Deforce D."/>
            <person name="Chang C."/>
            <person name="Karol K.G."/>
            <person name="Hedrich R."/>
            <person name="Ulvskov P."/>
            <person name="Glockner G."/>
            <person name="Delwiche C.F."/>
            <person name="Petrasek J."/>
            <person name="Van de Peer Y."/>
            <person name="Friml J."/>
            <person name="Beilby M."/>
            <person name="Dolan L."/>
            <person name="Kohara Y."/>
            <person name="Sugano S."/>
            <person name="Fujiyama A."/>
            <person name="Delaux P.-M."/>
            <person name="Quint M."/>
            <person name="TheiBen G."/>
            <person name="Hagemann M."/>
            <person name="Harholt J."/>
            <person name="Dunand C."/>
            <person name="Zachgo S."/>
            <person name="Langdale J."/>
            <person name="Maumus F."/>
            <person name="Straeten D.V.D."/>
            <person name="Gould S.B."/>
            <person name="Rensing S.A."/>
        </authorList>
    </citation>
    <scope>NUCLEOTIDE SEQUENCE [LARGE SCALE GENOMIC DNA]</scope>
    <source>
        <strain evidence="2 3">S276</strain>
    </source>
</reference>
<evidence type="ECO:0000313" key="2">
    <source>
        <dbReference type="EMBL" id="GBG69941.1"/>
    </source>
</evidence>
<accession>A0A388KIR2</accession>
<evidence type="ECO:0008006" key="4">
    <source>
        <dbReference type="Google" id="ProtNLM"/>
    </source>
</evidence>
<feature type="region of interest" description="Disordered" evidence="1">
    <location>
        <begin position="278"/>
        <end position="329"/>
    </location>
</feature>
<sequence length="1609" mass="177543">MTKSKGNSLRIKDISGTSTSTGWRSQGAPVDFEGVFEIPTLHYSADAEKTPTIQSQFEVTESEEDTLGSEEEEEVEEDEEDEEGDEGDFGSEREEAVDEGEQGDEDEEEEKEEEEDEEEDNAVFERTVEQERANQHAYIEKFLRRVKQSEKLISCLWSTVLFQLAVELWTKHADQERYKYCRELIYFASARESHEDLALAWEFCKTVRAYTFPALREEVRVSRRAESLTTGSSASQPAKGRVRVSKGTAPSGSRQREGSPFYSLQACVGSTVAADAGSGAKTKKKMLARKTVAKDKKKAEEPNSGKRKTTEKKFAKRKDQTEEKLPVAKELTPNDEAEKLSRMWEELKELNDKKLDANSFTLLASCLLRPPADDSGKRPLEVREPEERQVRRIVDSMKRNPFADTLAHVGLIDPSQARTKEDVDLNKLLSGGYKVFVLGGGHTREARERLRNLQPTVSAFQKANCFIYVGLIVQEARKIAHEHNLIAGFHQDFSFIQKLKCWRAVFESMGCQKNAATKTACVQEIGFSNQDKDLLQRSDPHFEVCMRSKEVWTLQLKIFDMWLKGDCLNQKIKVLRFFNPGAQVEHGKIVVEPTDMPQAHWVEMGSLDDESVIPILEQVAAKQLSIDGMRKKFEVAKRVGRVVRYFLTETKSADWASCEELYPLHKTKNVLEPFTSNKKQKADVPRALQQHVARAKAWKELNNKREAESRRTRSNLVVSEKAGTHFLDWTEVKYKEHCGNVKVLEGDMMDLKNLIEKLPFSLIICDFPYGFNLPMSFGDSVPFPEEHIVQVLENIKELLQPKRFSRGSSLQFVSMDPRHNYRLFDAVMKKYIHPTDLEVLCPYQKPVALYAWLIEKFSPPGAYIIDGFPGSGTGAIASVFCNRNCLVVDKCPRCIKRIRARILNDIGPTIERESRREEAAKEDKTYNCVVATEDTTAATTPTTAAAVATTVEPAAAGPPAAEAPLAGAPAPAAPAASPAAAAAATAPAATPAAVAAPPPPAAAAAEAPAAATEPPAAAAATEPSAAATAIPPAAVAAAAAASAQGAVSEPATAGPGTEALAQYLIVEPTSTPGPSKTKPGKRRTPPPVVVSPQTCVESSAALEKGSGTKTKAPKKKVLAEKAAASSKRKGKAPQDELGTKPKALKKKVRAPKVAASSKGKGKTPQDELQVPRGLVPGELNYELIRAWNELESLKEKKISQEPFYLPMSCLRRPPDDGAGNRPLEIRESKEDHVSTIMDSMITCPTGDHLPFVGVVDPSKVKDKKDVDLARLRKGGYTIYVLGGGRCREAMERLQKIYPDKEDYKWNVCYVYAGLTTEEARQNVKEVSSASLSTVAAFCSVDMLSSVRSAFAKICNAGQELVTWCKPNTTNPGGPRLVSATEFCVLGYYNVTGQLEMTHYNFALTDPRHNFQLFDAVTRKFVHPADDRVLCPYQRPYESYSWLVTKFSPLGATIFNRFSGSGTGVIACVMANRNYLVVELDRRCAKGIRMRLLTDLEGTLQREKPKEGKGKSKEQHPDADVEVSGDHGLEEEERHVEEATARVAFGQDITQETREPIPGFIATEANLPAGSDQREEPPMAIPPEAQLAQSQDSSQATGVETRGRKRKIGG</sequence>
<dbReference type="Gramene" id="GBG69941">
    <property type="protein sequence ID" value="GBG69941"/>
    <property type="gene ID" value="CBR_g4767"/>
</dbReference>
<dbReference type="InterPro" id="IPR029063">
    <property type="entry name" value="SAM-dependent_MTases_sf"/>
</dbReference>
<feature type="compositionally biased region" description="Low complexity" evidence="1">
    <location>
        <begin position="1584"/>
        <end position="1595"/>
    </location>
</feature>
<name>A0A388KIR2_CHABU</name>
<feature type="region of interest" description="Disordered" evidence="1">
    <location>
        <begin position="1068"/>
        <end position="1170"/>
    </location>
</feature>
<dbReference type="EMBL" id="BFEA01000122">
    <property type="protein sequence ID" value="GBG69941.1"/>
    <property type="molecule type" value="Genomic_DNA"/>
</dbReference>
<feature type="region of interest" description="Disordered" evidence="1">
    <location>
        <begin position="223"/>
        <end position="259"/>
    </location>
</feature>
<dbReference type="Proteomes" id="UP000265515">
    <property type="component" value="Unassembled WGS sequence"/>
</dbReference>
<organism evidence="2 3">
    <name type="scientific">Chara braunii</name>
    <name type="common">Braun's stonewort</name>
    <dbReference type="NCBI Taxonomy" id="69332"/>
    <lineage>
        <taxon>Eukaryota</taxon>
        <taxon>Viridiplantae</taxon>
        <taxon>Streptophyta</taxon>
        <taxon>Charophyceae</taxon>
        <taxon>Charales</taxon>
        <taxon>Characeae</taxon>
        <taxon>Chara</taxon>
    </lineage>
</organism>
<feature type="region of interest" description="Disordered" evidence="1">
    <location>
        <begin position="1004"/>
        <end position="1023"/>
    </location>
</feature>
<feature type="compositionally biased region" description="Basic and acidic residues" evidence="1">
    <location>
        <begin position="1499"/>
        <end position="1539"/>
    </location>
</feature>
<feature type="region of interest" description="Disordered" evidence="1">
    <location>
        <begin position="1498"/>
        <end position="1609"/>
    </location>
</feature>
<feature type="compositionally biased region" description="Basic and acidic residues" evidence="1">
    <location>
        <begin position="311"/>
        <end position="327"/>
    </location>
</feature>
<dbReference type="PANTHER" id="PTHR23202">
    <property type="entry name" value="WASP INTERACTING PROTEIN-RELATED"/>
    <property type="match status" value="1"/>
</dbReference>
<dbReference type="Gene3D" id="3.40.50.150">
    <property type="entry name" value="Vaccinia Virus protein VP39"/>
    <property type="match status" value="2"/>
</dbReference>
<dbReference type="PANTHER" id="PTHR23202:SF119">
    <property type="entry name" value="TWENTY-FOUR, ISOFORM B"/>
    <property type="match status" value="1"/>
</dbReference>
<feature type="compositionally biased region" description="Polar residues" evidence="1">
    <location>
        <begin position="15"/>
        <end position="24"/>
    </location>
</feature>
<evidence type="ECO:0000256" key="1">
    <source>
        <dbReference type="SAM" id="MobiDB-lite"/>
    </source>
</evidence>
<dbReference type="SUPFAM" id="SSF53335">
    <property type="entry name" value="S-adenosyl-L-methionine-dependent methyltransferases"/>
    <property type="match status" value="2"/>
</dbReference>
<gene>
    <name evidence="2" type="ORF">CBR_g4767</name>
</gene>
<protein>
    <recommendedName>
        <fullName evidence="4">DNA methylase N-4/N-6 domain-containing protein</fullName>
    </recommendedName>
</protein>
<feature type="region of interest" description="Disordered" evidence="1">
    <location>
        <begin position="1"/>
        <end position="27"/>
    </location>
</feature>
<feature type="region of interest" description="Disordered" evidence="1">
    <location>
        <begin position="43"/>
        <end position="124"/>
    </location>
</feature>
<keyword evidence="3" id="KW-1185">Reference proteome</keyword>
<feature type="compositionally biased region" description="Acidic residues" evidence="1">
    <location>
        <begin position="60"/>
        <end position="122"/>
    </location>
</feature>
<feature type="compositionally biased region" description="Basic and acidic residues" evidence="1">
    <location>
        <begin position="292"/>
        <end position="304"/>
    </location>
</feature>
<feature type="compositionally biased region" description="Low complexity" evidence="1">
    <location>
        <begin position="1068"/>
        <end position="1077"/>
    </location>
</feature>
<evidence type="ECO:0000313" key="3">
    <source>
        <dbReference type="Proteomes" id="UP000265515"/>
    </source>
</evidence>
<comment type="caution">
    <text evidence="2">The sequence shown here is derived from an EMBL/GenBank/DDBJ whole genome shotgun (WGS) entry which is preliminary data.</text>
</comment>
<proteinExistence type="predicted"/>